<proteinExistence type="evidence at transcript level"/>
<dbReference type="AlphaFoldDB" id="D5AEJ4"/>
<name>D5AEJ4_PICSI</name>
<sequence length="209" mass="23773">MSEMLRKHSREPENLPDSTDVRERKRFHVEEMDQFQHLLLLDKTLAAAEEECAPSQEVVNGVMRSLEEEIGVNSYPSSNFGVDWAAYDKSSGHEGETLASDSGIDLIYLLEASDDELGIPLSPVLDLKDEVCQSTKETSECLFNNPDLESLENWHFEDDFESYTQLAWYEDASDASQLPDYMNRDFISQDLFFEGDFSAAWTLEATCCI</sequence>
<accession>D5AEJ4</accession>
<dbReference type="PANTHER" id="PTHR34539">
    <property type="entry name" value="T6J4.11 PROTEIN"/>
    <property type="match status" value="1"/>
</dbReference>
<evidence type="ECO:0000313" key="2">
    <source>
        <dbReference type="EMBL" id="ADE77963.1"/>
    </source>
</evidence>
<reference evidence="2" key="1">
    <citation type="submission" date="2010-04" db="EMBL/GenBank/DDBJ databases">
        <authorList>
            <person name="Reid K.E."/>
            <person name="Liao N."/>
            <person name="Chan S."/>
            <person name="Docking R."/>
            <person name="Taylor G."/>
            <person name="Moore R."/>
            <person name="Mayo M."/>
            <person name="Munro S."/>
            <person name="King J."/>
            <person name="Yanchuk A."/>
            <person name="Holt R."/>
            <person name="Jones S."/>
            <person name="Marra M."/>
            <person name="Ritland C.E."/>
            <person name="Ritland K."/>
            <person name="Bohlmann J."/>
        </authorList>
    </citation>
    <scope>NUCLEOTIDE SEQUENCE</scope>
    <source>
        <tissue evidence="2">Bud</tissue>
    </source>
</reference>
<dbReference type="OMA" id="TSECLFN"/>
<organism evidence="2">
    <name type="scientific">Picea sitchensis</name>
    <name type="common">Sitka spruce</name>
    <name type="synonym">Pinus sitchensis</name>
    <dbReference type="NCBI Taxonomy" id="3332"/>
    <lineage>
        <taxon>Eukaryota</taxon>
        <taxon>Viridiplantae</taxon>
        <taxon>Streptophyta</taxon>
        <taxon>Embryophyta</taxon>
        <taxon>Tracheophyta</taxon>
        <taxon>Spermatophyta</taxon>
        <taxon>Pinopsida</taxon>
        <taxon>Pinidae</taxon>
        <taxon>Conifers I</taxon>
        <taxon>Pinales</taxon>
        <taxon>Pinaceae</taxon>
        <taxon>Picea</taxon>
    </lineage>
</organism>
<protein>
    <submittedName>
        <fullName evidence="2">Uncharacterized protein</fullName>
    </submittedName>
</protein>
<dbReference type="EMBL" id="BT124731">
    <property type="protein sequence ID" value="ADE77963.1"/>
    <property type="molecule type" value="mRNA"/>
</dbReference>
<dbReference type="PANTHER" id="PTHR34539:SF19">
    <property type="entry name" value="T6J4.11 PROTEIN"/>
    <property type="match status" value="1"/>
</dbReference>
<evidence type="ECO:0000256" key="1">
    <source>
        <dbReference type="SAM" id="MobiDB-lite"/>
    </source>
</evidence>
<feature type="region of interest" description="Disordered" evidence="1">
    <location>
        <begin position="1"/>
        <end position="22"/>
    </location>
</feature>